<dbReference type="EMBL" id="NRJG01000041">
    <property type="protein sequence ID" value="RIY39129.1"/>
    <property type="molecule type" value="Genomic_DNA"/>
</dbReference>
<keyword evidence="9" id="KW-1185">Reference proteome</keyword>
<evidence type="ECO:0000256" key="1">
    <source>
        <dbReference type="ARBA" id="ARBA00004963"/>
    </source>
</evidence>
<dbReference type="SUPFAM" id="SSF56281">
    <property type="entry name" value="Metallo-hydrolase/oxidoreductase"/>
    <property type="match status" value="1"/>
</dbReference>
<keyword evidence="4" id="KW-0378">Hydrolase</keyword>
<dbReference type="InterPro" id="IPR050110">
    <property type="entry name" value="Glyoxalase_II_hydrolase"/>
</dbReference>
<dbReference type="RefSeq" id="WP_119530698.1">
    <property type="nucleotide sequence ID" value="NZ_JBHSSP010000009.1"/>
</dbReference>
<dbReference type="InterPro" id="IPR032282">
    <property type="entry name" value="HAGH_C"/>
</dbReference>
<keyword evidence="3" id="KW-0479">Metal-binding</keyword>
<organism evidence="8 9">
    <name type="scientific">Psittacicella hinzii</name>
    <dbReference type="NCBI Taxonomy" id="2028575"/>
    <lineage>
        <taxon>Bacteria</taxon>
        <taxon>Pseudomonadati</taxon>
        <taxon>Pseudomonadota</taxon>
        <taxon>Gammaproteobacteria</taxon>
        <taxon>Pasteurellales</taxon>
        <taxon>Psittacicellaceae</taxon>
        <taxon>Psittacicella</taxon>
    </lineage>
</organism>
<evidence type="ECO:0000256" key="6">
    <source>
        <dbReference type="ARBA" id="ARBA00031044"/>
    </source>
</evidence>
<protein>
    <recommendedName>
        <fullName evidence="2">hydroxyacylglutathione hydrolase</fullName>
        <ecNumber evidence="2">3.1.2.6</ecNumber>
    </recommendedName>
    <alternativeName>
        <fullName evidence="6">Glyoxalase II</fullName>
    </alternativeName>
</protein>
<keyword evidence="5" id="KW-0862">Zinc</keyword>
<dbReference type="AlphaFoldDB" id="A0A3A1YPF5"/>
<dbReference type="GO" id="GO:0004416">
    <property type="term" value="F:hydroxyacylglutathione hydrolase activity"/>
    <property type="evidence" value="ECO:0007669"/>
    <property type="project" value="UniProtKB-EC"/>
</dbReference>
<evidence type="ECO:0000256" key="2">
    <source>
        <dbReference type="ARBA" id="ARBA00011917"/>
    </source>
</evidence>
<evidence type="ECO:0000313" key="8">
    <source>
        <dbReference type="EMBL" id="RIY39129.1"/>
    </source>
</evidence>
<dbReference type="InterPro" id="IPR036866">
    <property type="entry name" value="RibonucZ/Hydroxyglut_hydro"/>
</dbReference>
<dbReference type="Gene3D" id="3.60.15.10">
    <property type="entry name" value="Ribonuclease Z/Hydroxyacylglutathione hydrolase-like"/>
    <property type="match status" value="1"/>
</dbReference>
<evidence type="ECO:0000256" key="5">
    <source>
        <dbReference type="ARBA" id="ARBA00022833"/>
    </source>
</evidence>
<dbReference type="Pfam" id="PF00753">
    <property type="entry name" value="Lactamase_B"/>
    <property type="match status" value="1"/>
</dbReference>
<dbReference type="OrthoDB" id="9802248at2"/>
<dbReference type="Proteomes" id="UP000265916">
    <property type="component" value="Unassembled WGS sequence"/>
</dbReference>
<accession>A0A3A1YPF5</accession>
<comment type="caution">
    <text evidence="8">The sequence shown here is derived from an EMBL/GenBank/DDBJ whole genome shotgun (WGS) entry which is preliminary data.</text>
</comment>
<feature type="domain" description="Metallo-beta-lactamase" evidence="7">
    <location>
        <begin position="12"/>
        <end position="179"/>
    </location>
</feature>
<dbReference type="Pfam" id="PF16123">
    <property type="entry name" value="HAGH_C"/>
    <property type="match status" value="1"/>
</dbReference>
<sequence>MLHVDVLSSLEDNYIYAIRPNADTAIVVDPGEYKVLRAYLHEKKVKHVDVLLTHAHYDHVDGLQGLFVEFPDTQVYAQAQILDAVKLPSGWTIPAAARKALAAEGKFTLQGLEFTSLDTPGHADYHMVYAIGDAIFTGDLIFSVGVGKVLSGKGEDYVRLYNSVQKVKSYALEHKAAGHELLMFAGHEYTYSNMAFARSLGDAALEPRLTEYEQDVRARLSQGQGNTPVDFYQELTYNPFLRTISIGEFSRMRALKDEFAKLNQVANERAAEIQKLVAQADKD</sequence>
<dbReference type="InterPro" id="IPR001279">
    <property type="entry name" value="Metallo-B-lactamas"/>
</dbReference>
<gene>
    <name evidence="8" type="ORF">CKF58_02765</name>
</gene>
<evidence type="ECO:0000256" key="3">
    <source>
        <dbReference type="ARBA" id="ARBA00022723"/>
    </source>
</evidence>
<evidence type="ECO:0000256" key="4">
    <source>
        <dbReference type="ARBA" id="ARBA00022801"/>
    </source>
</evidence>
<dbReference type="PANTHER" id="PTHR43705">
    <property type="entry name" value="HYDROXYACYLGLUTATHIONE HYDROLASE"/>
    <property type="match status" value="1"/>
</dbReference>
<evidence type="ECO:0000313" key="9">
    <source>
        <dbReference type="Proteomes" id="UP000265916"/>
    </source>
</evidence>
<comment type="pathway">
    <text evidence="1">Secondary metabolite metabolism; methylglyoxal degradation; (R)-lactate from methylglyoxal: step 2/2.</text>
</comment>
<evidence type="ECO:0000259" key="7">
    <source>
        <dbReference type="SMART" id="SM00849"/>
    </source>
</evidence>
<dbReference type="GO" id="GO:0046872">
    <property type="term" value="F:metal ion binding"/>
    <property type="evidence" value="ECO:0007669"/>
    <property type="project" value="UniProtKB-KW"/>
</dbReference>
<dbReference type="EC" id="3.1.2.6" evidence="2"/>
<reference evidence="8 9" key="1">
    <citation type="submission" date="2017-08" db="EMBL/GenBank/DDBJ databases">
        <title>Reclassification of Bisgaard taxon 37 and 44.</title>
        <authorList>
            <person name="Christensen H."/>
        </authorList>
    </citation>
    <scope>NUCLEOTIDE SEQUENCE [LARGE SCALE GENOMIC DNA]</scope>
    <source>
        <strain evidence="8 9">111</strain>
    </source>
</reference>
<dbReference type="PANTHER" id="PTHR43705:SF1">
    <property type="entry name" value="HYDROXYACYLGLUTATHIONE HYDROLASE GLOB"/>
    <property type="match status" value="1"/>
</dbReference>
<dbReference type="SMART" id="SM00849">
    <property type="entry name" value="Lactamase_B"/>
    <property type="match status" value="1"/>
</dbReference>
<name>A0A3A1YPF5_9GAMM</name>
<proteinExistence type="predicted"/>